<reference evidence="2" key="2">
    <citation type="submission" date="2017-02" db="EMBL/GenBank/DDBJ databases">
        <title>Sunflower complete genome.</title>
        <authorList>
            <person name="Langlade N."/>
            <person name="Munos S."/>
        </authorList>
    </citation>
    <scope>NUCLEOTIDE SEQUENCE [LARGE SCALE GENOMIC DNA]</scope>
    <source>
        <tissue evidence="2">Leaves</tissue>
    </source>
</reference>
<organism evidence="2 3">
    <name type="scientific">Helianthus annuus</name>
    <name type="common">Common sunflower</name>
    <dbReference type="NCBI Taxonomy" id="4232"/>
    <lineage>
        <taxon>Eukaryota</taxon>
        <taxon>Viridiplantae</taxon>
        <taxon>Streptophyta</taxon>
        <taxon>Embryophyta</taxon>
        <taxon>Tracheophyta</taxon>
        <taxon>Spermatophyta</taxon>
        <taxon>Magnoliopsida</taxon>
        <taxon>eudicotyledons</taxon>
        <taxon>Gunneridae</taxon>
        <taxon>Pentapetalae</taxon>
        <taxon>asterids</taxon>
        <taxon>campanulids</taxon>
        <taxon>Asterales</taxon>
        <taxon>Asteraceae</taxon>
        <taxon>Asteroideae</taxon>
        <taxon>Heliantheae alliance</taxon>
        <taxon>Heliantheae</taxon>
        <taxon>Helianthus</taxon>
    </lineage>
</organism>
<protein>
    <submittedName>
        <fullName evidence="2">Uncharacterized protein</fullName>
    </submittedName>
</protein>
<dbReference type="EMBL" id="MNCJ02000319">
    <property type="protein sequence ID" value="KAF5812269.1"/>
    <property type="molecule type" value="Genomic_DNA"/>
</dbReference>
<evidence type="ECO:0000313" key="3">
    <source>
        <dbReference type="Proteomes" id="UP000215914"/>
    </source>
</evidence>
<keyword evidence="3" id="KW-1185">Reference proteome</keyword>
<dbReference type="EMBL" id="CM007893">
    <property type="protein sequence ID" value="OTG29905.1"/>
    <property type="molecule type" value="Genomic_DNA"/>
</dbReference>
<reference evidence="1" key="3">
    <citation type="submission" date="2020-06" db="EMBL/GenBank/DDBJ databases">
        <title>Helianthus annuus Genome sequencing and assembly Release 2.</title>
        <authorList>
            <person name="Gouzy J."/>
            <person name="Langlade N."/>
            <person name="Munos S."/>
        </authorList>
    </citation>
    <scope>NUCLEOTIDE SEQUENCE</scope>
    <source>
        <tissue evidence="1">Leaves</tissue>
    </source>
</reference>
<name>A0A251V2R7_HELAN</name>
<evidence type="ECO:0000313" key="2">
    <source>
        <dbReference type="EMBL" id="OTG29905.1"/>
    </source>
</evidence>
<dbReference type="InParanoid" id="A0A251V2R7"/>
<sequence>MITDDTSFANVVFWYRVQSVRAGLQSVRAGGKLGFCFDNYPNMTMMHILKPMKVFAGTILTLLNKKRE</sequence>
<gene>
    <name evidence="2" type="ORF">HannXRQ_Chr04g0127261</name>
    <name evidence="1" type="ORF">HanXRQr2_Chr04g0190671</name>
</gene>
<dbReference type="Proteomes" id="UP000215914">
    <property type="component" value="Chromosome 4"/>
</dbReference>
<reference evidence="1 3" key="1">
    <citation type="journal article" date="2017" name="Nature">
        <title>The sunflower genome provides insights into oil metabolism, flowering and Asterid evolution.</title>
        <authorList>
            <person name="Badouin H."/>
            <person name="Gouzy J."/>
            <person name="Grassa C.J."/>
            <person name="Murat F."/>
            <person name="Staton S.E."/>
            <person name="Cottret L."/>
            <person name="Lelandais-Briere C."/>
            <person name="Owens G.L."/>
            <person name="Carrere S."/>
            <person name="Mayjonade B."/>
            <person name="Legrand L."/>
            <person name="Gill N."/>
            <person name="Kane N.C."/>
            <person name="Bowers J.E."/>
            <person name="Hubner S."/>
            <person name="Bellec A."/>
            <person name="Berard A."/>
            <person name="Berges H."/>
            <person name="Blanchet N."/>
            <person name="Boniface M.C."/>
            <person name="Brunel D."/>
            <person name="Catrice O."/>
            <person name="Chaidir N."/>
            <person name="Claudel C."/>
            <person name="Donnadieu C."/>
            <person name="Faraut T."/>
            <person name="Fievet G."/>
            <person name="Helmstetter N."/>
            <person name="King M."/>
            <person name="Knapp S.J."/>
            <person name="Lai Z."/>
            <person name="Le Paslier M.C."/>
            <person name="Lippi Y."/>
            <person name="Lorenzon L."/>
            <person name="Mandel J.R."/>
            <person name="Marage G."/>
            <person name="Marchand G."/>
            <person name="Marquand E."/>
            <person name="Bret-Mestries E."/>
            <person name="Morien E."/>
            <person name="Nambeesan S."/>
            <person name="Nguyen T."/>
            <person name="Pegot-Espagnet P."/>
            <person name="Pouilly N."/>
            <person name="Raftis F."/>
            <person name="Sallet E."/>
            <person name="Schiex T."/>
            <person name="Thomas J."/>
            <person name="Vandecasteele C."/>
            <person name="Vares D."/>
            <person name="Vear F."/>
            <person name="Vautrin S."/>
            <person name="Crespi M."/>
            <person name="Mangin B."/>
            <person name="Burke J.M."/>
            <person name="Salse J."/>
            <person name="Munos S."/>
            <person name="Vincourt P."/>
            <person name="Rieseberg L.H."/>
            <person name="Langlade N.B."/>
        </authorList>
    </citation>
    <scope>NUCLEOTIDE SEQUENCE [LARGE SCALE GENOMIC DNA]</scope>
    <source>
        <strain evidence="3">cv. SF193</strain>
        <tissue evidence="1">Leaves</tissue>
    </source>
</reference>
<accession>A0A251V2R7</accession>
<dbReference type="AlphaFoldDB" id="A0A251V2R7"/>
<proteinExistence type="predicted"/>
<dbReference type="Gramene" id="mRNA:HanXRQr2_Chr04g0190671">
    <property type="protein sequence ID" value="mRNA:HanXRQr2_Chr04g0190671"/>
    <property type="gene ID" value="HanXRQr2_Chr04g0190671"/>
</dbReference>
<evidence type="ECO:0000313" key="1">
    <source>
        <dbReference type="EMBL" id="KAF5812269.1"/>
    </source>
</evidence>